<organism evidence="2 3">
    <name type="scientific">Actinacidiphila oryziradicis</name>
    <dbReference type="NCBI Taxonomy" id="2571141"/>
    <lineage>
        <taxon>Bacteria</taxon>
        <taxon>Bacillati</taxon>
        <taxon>Actinomycetota</taxon>
        <taxon>Actinomycetes</taxon>
        <taxon>Kitasatosporales</taxon>
        <taxon>Streptomycetaceae</taxon>
        <taxon>Actinacidiphila</taxon>
    </lineage>
</organism>
<dbReference type="EMBL" id="SUMC01000222">
    <property type="protein sequence ID" value="TJZ94454.1"/>
    <property type="molecule type" value="Genomic_DNA"/>
</dbReference>
<dbReference type="Proteomes" id="UP000305778">
    <property type="component" value="Unassembled WGS sequence"/>
</dbReference>
<gene>
    <name evidence="2" type="ORF">FCI23_53695</name>
</gene>
<dbReference type="AlphaFoldDB" id="A0A4U0S1P2"/>
<proteinExistence type="predicted"/>
<dbReference type="OrthoDB" id="3698564at2"/>
<reference evidence="2 3" key="1">
    <citation type="submission" date="2019-04" db="EMBL/GenBank/DDBJ databases">
        <title>Streptomyces oryziradicis sp. nov., a novel actinomycete isolated from rhizosphere soil of rice (Oryza sativa L.).</title>
        <authorList>
            <person name="Li C."/>
        </authorList>
    </citation>
    <scope>NUCLEOTIDE SEQUENCE [LARGE SCALE GENOMIC DNA]</scope>
    <source>
        <strain evidence="2 3">NEAU-C40</strain>
    </source>
</reference>
<accession>A0A4U0S1P2</accession>
<sequence>MGSAEGGDGRLEALGHPVRLGPAVPTGPAEAGPWPQHRRNWPGQVSDRVAQWRGELDPATGELRAPWPPATADRLWLCLQKMAATADTGRPGRSRGAHREDDGPEPDGAYEVRIAVTGPAAATQQLADVLADSGAAEPGSLVGPVPSREVPGAVVAYLAGSPTAVPPATGDASTAP</sequence>
<evidence type="ECO:0000313" key="3">
    <source>
        <dbReference type="Proteomes" id="UP000305778"/>
    </source>
</evidence>
<comment type="caution">
    <text evidence="2">The sequence shown here is derived from an EMBL/GenBank/DDBJ whole genome shotgun (WGS) entry which is preliminary data.</text>
</comment>
<feature type="region of interest" description="Disordered" evidence="1">
    <location>
        <begin position="1"/>
        <end position="41"/>
    </location>
</feature>
<feature type="region of interest" description="Disordered" evidence="1">
    <location>
        <begin position="85"/>
        <end position="109"/>
    </location>
</feature>
<protein>
    <submittedName>
        <fullName evidence="2">Uncharacterized protein</fullName>
    </submittedName>
</protein>
<name>A0A4U0S1P2_9ACTN</name>
<dbReference type="RefSeq" id="WP_136731464.1">
    <property type="nucleotide sequence ID" value="NZ_SUMC01000222.1"/>
</dbReference>
<keyword evidence="3" id="KW-1185">Reference proteome</keyword>
<evidence type="ECO:0000256" key="1">
    <source>
        <dbReference type="SAM" id="MobiDB-lite"/>
    </source>
</evidence>
<evidence type="ECO:0000313" key="2">
    <source>
        <dbReference type="EMBL" id="TJZ94454.1"/>
    </source>
</evidence>